<keyword evidence="1" id="KW-0732">Signal</keyword>
<keyword evidence="3" id="KW-1185">Reference proteome</keyword>
<dbReference type="AlphaFoldDB" id="A0A8R7U0X4"/>
<dbReference type="PANTHER" id="PTHR34146:SF3">
    <property type="entry name" value="POLYNUCLEOTIDYL TRANSFERASE, RIBONUCLEASE H-LIKE SUPERFAMILY PROTEIN"/>
    <property type="match status" value="1"/>
</dbReference>
<dbReference type="Proteomes" id="UP000015106">
    <property type="component" value="Chromosome 3"/>
</dbReference>
<protein>
    <recommendedName>
        <fullName evidence="4">RNase H type-1 domain-containing protein</fullName>
    </recommendedName>
</protein>
<dbReference type="EnsemblPlants" id="TuG1812G0300004450.01.T01">
    <property type="protein sequence ID" value="TuG1812G0300004450.01.T01.cds376998"/>
    <property type="gene ID" value="TuG1812G0300004450.01"/>
</dbReference>
<name>A0A8R7U0X4_TRIUA</name>
<feature type="signal peptide" evidence="1">
    <location>
        <begin position="1"/>
        <end position="23"/>
    </location>
</feature>
<dbReference type="GO" id="GO:0003676">
    <property type="term" value="F:nucleic acid binding"/>
    <property type="evidence" value="ECO:0007669"/>
    <property type="project" value="InterPro"/>
</dbReference>
<evidence type="ECO:0000313" key="2">
    <source>
        <dbReference type="EnsemblPlants" id="TuG1812G0300004450.01.T01.cds376998"/>
    </source>
</evidence>
<dbReference type="InterPro" id="IPR012337">
    <property type="entry name" value="RNaseH-like_sf"/>
</dbReference>
<sequence length="100" mass="10797">MSPPAASALQAEALALLLATKLADVIQIQEPQYFTDCQVLAHATSTNNILSTPGHWEIRPQLVTIQSSSSFQANRVNHISGSLNVKAHHLARLATRINST</sequence>
<evidence type="ECO:0008006" key="4">
    <source>
        <dbReference type="Google" id="ProtNLM"/>
    </source>
</evidence>
<feature type="chain" id="PRO_5035913290" description="RNase H type-1 domain-containing protein" evidence="1">
    <location>
        <begin position="24"/>
        <end position="100"/>
    </location>
</feature>
<evidence type="ECO:0000313" key="3">
    <source>
        <dbReference type="Proteomes" id="UP000015106"/>
    </source>
</evidence>
<reference evidence="2" key="3">
    <citation type="submission" date="2022-06" db="UniProtKB">
        <authorList>
            <consortium name="EnsemblPlants"/>
        </authorList>
    </citation>
    <scope>IDENTIFICATION</scope>
</reference>
<dbReference type="Gene3D" id="3.30.420.10">
    <property type="entry name" value="Ribonuclease H-like superfamily/Ribonuclease H"/>
    <property type="match status" value="1"/>
</dbReference>
<organism evidence="2 3">
    <name type="scientific">Triticum urartu</name>
    <name type="common">Red wild einkorn</name>
    <name type="synonym">Crithodium urartu</name>
    <dbReference type="NCBI Taxonomy" id="4572"/>
    <lineage>
        <taxon>Eukaryota</taxon>
        <taxon>Viridiplantae</taxon>
        <taxon>Streptophyta</taxon>
        <taxon>Embryophyta</taxon>
        <taxon>Tracheophyta</taxon>
        <taxon>Spermatophyta</taxon>
        <taxon>Magnoliopsida</taxon>
        <taxon>Liliopsida</taxon>
        <taxon>Poales</taxon>
        <taxon>Poaceae</taxon>
        <taxon>BOP clade</taxon>
        <taxon>Pooideae</taxon>
        <taxon>Triticodae</taxon>
        <taxon>Triticeae</taxon>
        <taxon>Triticinae</taxon>
        <taxon>Triticum</taxon>
    </lineage>
</organism>
<accession>A0A8R7U0X4</accession>
<reference evidence="3" key="1">
    <citation type="journal article" date="2013" name="Nature">
        <title>Draft genome of the wheat A-genome progenitor Triticum urartu.</title>
        <authorList>
            <person name="Ling H.Q."/>
            <person name="Zhao S."/>
            <person name="Liu D."/>
            <person name="Wang J."/>
            <person name="Sun H."/>
            <person name="Zhang C."/>
            <person name="Fan H."/>
            <person name="Li D."/>
            <person name="Dong L."/>
            <person name="Tao Y."/>
            <person name="Gao C."/>
            <person name="Wu H."/>
            <person name="Li Y."/>
            <person name="Cui Y."/>
            <person name="Guo X."/>
            <person name="Zheng S."/>
            <person name="Wang B."/>
            <person name="Yu K."/>
            <person name="Liang Q."/>
            <person name="Yang W."/>
            <person name="Lou X."/>
            <person name="Chen J."/>
            <person name="Feng M."/>
            <person name="Jian J."/>
            <person name="Zhang X."/>
            <person name="Luo G."/>
            <person name="Jiang Y."/>
            <person name="Liu J."/>
            <person name="Wang Z."/>
            <person name="Sha Y."/>
            <person name="Zhang B."/>
            <person name="Wu H."/>
            <person name="Tang D."/>
            <person name="Shen Q."/>
            <person name="Xue P."/>
            <person name="Zou S."/>
            <person name="Wang X."/>
            <person name="Liu X."/>
            <person name="Wang F."/>
            <person name="Yang Y."/>
            <person name="An X."/>
            <person name="Dong Z."/>
            <person name="Zhang K."/>
            <person name="Zhang X."/>
            <person name="Luo M.C."/>
            <person name="Dvorak J."/>
            <person name="Tong Y."/>
            <person name="Wang J."/>
            <person name="Yang H."/>
            <person name="Li Z."/>
            <person name="Wang D."/>
            <person name="Zhang A."/>
            <person name="Wang J."/>
        </authorList>
    </citation>
    <scope>NUCLEOTIDE SEQUENCE</scope>
    <source>
        <strain evidence="3">cv. G1812</strain>
    </source>
</reference>
<dbReference type="Gramene" id="TuG1812G0300004450.01.T01">
    <property type="protein sequence ID" value="TuG1812G0300004450.01.T01.cds376998"/>
    <property type="gene ID" value="TuG1812G0300004450.01"/>
</dbReference>
<dbReference type="InterPro" id="IPR036397">
    <property type="entry name" value="RNaseH_sf"/>
</dbReference>
<evidence type="ECO:0000256" key="1">
    <source>
        <dbReference type="SAM" id="SignalP"/>
    </source>
</evidence>
<reference evidence="2" key="2">
    <citation type="submission" date="2018-03" db="EMBL/GenBank/DDBJ databases">
        <title>The Triticum urartu genome reveals the dynamic nature of wheat genome evolution.</title>
        <authorList>
            <person name="Ling H."/>
            <person name="Ma B."/>
            <person name="Shi X."/>
            <person name="Liu H."/>
            <person name="Dong L."/>
            <person name="Sun H."/>
            <person name="Cao Y."/>
            <person name="Gao Q."/>
            <person name="Zheng S."/>
            <person name="Li Y."/>
            <person name="Yu Y."/>
            <person name="Du H."/>
            <person name="Qi M."/>
            <person name="Li Y."/>
            <person name="Yu H."/>
            <person name="Cui Y."/>
            <person name="Wang N."/>
            <person name="Chen C."/>
            <person name="Wu H."/>
            <person name="Zhao Y."/>
            <person name="Zhang J."/>
            <person name="Li Y."/>
            <person name="Zhou W."/>
            <person name="Zhang B."/>
            <person name="Hu W."/>
            <person name="Eijk M."/>
            <person name="Tang J."/>
            <person name="Witsenboer H."/>
            <person name="Zhao S."/>
            <person name="Li Z."/>
            <person name="Zhang A."/>
            <person name="Wang D."/>
            <person name="Liang C."/>
        </authorList>
    </citation>
    <scope>NUCLEOTIDE SEQUENCE [LARGE SCALE GENOMIC DNA]</scope>
    <source>
        <strain evidence="2">cv. G1812</strain>
    </source>
</reference>
<proteinExistence type="predicted"/>
<dbReference type="SUPFAM" id="SSF53098">
    <property type="entry name" value="Ribonuclease H-like"/>
    <property type="match status" value="1"/>
</dbReference>
<dbReference type="PANTHER" id="PTHR34146">
    <property type="entry name" value="POLYNUCLEOTIDYL TRANSFERASE, RIBONUCLEASE H-LIKE SUPERFAMILY PROTEIN-RELATED"/>
    <property type="match status" value="1"/>
</dbReference>